<dbReference type="EMBL" id="KV784360">
    <property type="protein sequence ID" value="OEU14917.1"/>
    <property type="molecule type" value="Genomic_DNA"/>
</dbReference>
<sequence length="247" mass="27234">MVSTDTDTDTTNNKEIDIITDQEQEQILCNAAEKFINTQSGYYSAQNSSIISEDFVFRGPIIGPLNKIDYIEVLDYFQVFQAFPDIKSNAYGFSIDPFNTLKVRFFLKATGTYQYPLGGALGQFATSVTGLPDSRPYIGSTEAWAITFNSIEQMQVKCITAGYVIDNFEQDDDDDSSKSTTNGKGLTFGILNTLGIPFPTTPGNIAIKGIQQITGKFSTGSAALFPKSSSDPEKIPQWWKDQRRGAD</sequence>
<dbReference type="InParanoid" id="A0A1E7F9T3"/>
<evidence type="ECO:0000256" key="1">
    <source>
        <dbReference type="SAM" id="MobiDB-lite"/>
    </source>
</evidence>
<proteinExistence type="predicted"/>
<keyword evidence="3" id="KW-1185">Reference proteome</keyword>
<feature type="region of interest" description="Disordered" evidence="1">
    <location>
        <begin position="225"/>
        <end position="247"/>
    </location>
</feature>
<dbReference type="AlphaFoldDB" id="A0A1E7F9T3"/>
<protein>
    <submittedName>
        <fullName evidence="2">Uncharacterized protein</fullName>
    </submittedName>
</protein>
<accession>A0A1E7F9T3</accession>
<reference evidence="2 3" key="1">
    <citation type="submission" date="2016-09" db="EMBL/GenBank/DDBJ databases">
        <title>Extensive genetic diversity and differential bi-allelic expression allows diatom success in the polar Southern Ocean.</title>
        <authorList>
            <consortium name="DOE Joint Genome Institute"/>
            <person name="Mock T."/>
            <person name="Otillar R.P."/>
            <person name="Strauss J."/>
            <person name="Dupont C."/>
            <person name="Frickenhaus S."/>
            <person name="Maumus F."/>
            <person name="Mcmullan M."/>
            <person name="Sanges R."/>
            <person name="Schmutz J."/>
            <person name="Toseland A."/>
            <person name="Valas R."/>
            <person name="Veluchamy A."/>
            <person name="Ward B.J."/>
            <person name="Allen A."/>
            <person name="Barry K."/>
            <person name="Falciatore A."/>
            <person name="Ferrante M."/>
            <person name="Fortunato A.E."/>
            <person name="Gloeckner G."/>
            <person name="Gruber A."/>
            <person name="Hipkin R."/>
            <person name="Janech M."/>
            <person name="Kroth P."/>
            <person name="Leese F."/>
            <person name="Lindquist E."/>
            <person name="Lyon B.R."/>
            <person name="Martin J."/>
            <person name="Mayer C."/>
            <person name="Parker M."/>
            <person name="Quesneville H."/>
            <person name="Raymond J."/>
            <person name="Uhlig C."/>
            <person name="Valentin K.U."/>
            <person name="Worden A.Z."/>
            <person name="Armbrust E.V."/>
            <person name="Bowler C."/>
            <person name="Green B."/>
            <person name="Moulton V."/>
            <person name="Van Oosterhout C."/>
            <person name="Grigoriev I."/>
        </authorList>
    </citation>
    <scope>NUCLEOTIDE SEQUENCE [LARGE SCALE GENOMIC DNA]</scope>
    <source>
        <strain evidence="2 3">CCMP1102</strain>
    </source>
</reference>
<gene>
    <name evidence="2" type="ORF">FRACYDRAFT_188196</name>
</gene>
<evidence type="ECO:0000313" key="3">
    <source>
        <dbReference type="Proteomes" id="UP000095751"/>
    </source>
</evidence>
<dbReference type="KEGG" id="fcy:FRACYDRAFT_188196"/>
<name>A0A1E7F9T3_9STRA</name>
<feature type="compositionally biased region" description="Basic and acidic residues" evidence="1">
    <location>
        <begin position="230"/>
        <end position="247"/>
    </location>
</feature>
<evidence type="ECO:0000313" key="2">
    <source>
        <dbReference type="EMBL" id="OEU14917.1"/>
    </source>
</evidence>
<organism evidence="2 3">
    <name type="scientific">Fragilariopsis cylindrus CCMP1102</name>
    <dbReference type="NCBI Taxonomy" id="635003"/>
    <lineage>
        <taxon>Eukaryota</taxon>
        <taxon>Sar</taxon>
        <taxon>Stramenopiles</taxon>
        <taxon>Ochrophyta</taxon>
        <taxon>Bacillariophyta</taxon>
        <taxon>Bacillariophyceae</taxon>
        <taxon>Bacillariophycidae</taxon>
        <taxon>Bacillariales</taxon>
        <taxon>Bacillariaceae</taxon>
        <taxon>Fragilariopsis</taxon>
    </lineage>
</organism>
<dbReference type="OrthoDB" id="199820at2759"/>
<dbReference type="Proteomes" id="UP000095751">
    <property type="component" value="Unassembled WGS sequence"/>
</dbReference>